<proteinExistence type="predicted"/>
<gene>
    <name evidence="1" type="ORF">LTRI10_LOCUS34008</name>
</gene>
<dbReference type="EMBL" id="OZ034819">
    <property type="protein sequence ID" value="CAL1393428.1"/>
    <property type="molecule type" value="Genomic_DNA"/>
</dbReference>
<dbReference type="Proteomes" id="UP001497516">
    <property type="component" value="Chromosome 6"/>
</dbReference>
<accession>A0AAV2F6L1</accession>
<organism evidence="1 2">
    <name type="scientific">Linum trigynum</name>
    <dbReference type="NCBI Taxonomy" id="586398"/>
    <lineage>
        <taxon>Eukaryota</taxon>
        <taxon>Viridiplantae</taxon>
        <taxon>Streptophyta</taxon>
        <taxon>Embryophyta</taxon>
        <taxon>Tracheophyta</taxon>
        <taxon>Spermatophyta</taxon>
        <taxon>Magnoliopsida</taxon>
        <taxon>eudicotyledons</taxon>
        <taxon>Gunneridae</taxon>
        <taxon>Pentapetalae</taxon>
        <taxon>rosids</taxon>
        <taxon>fabids</taxon>
        <taxon>Malpighiales</taxon>
        <taxon>Linaceae</taxon>
        <taxon>Linum</taxon>
    </lineage>
</organism>
<keyword evidence="2" id="KW-1185">Reference proteome</keyword>
<sequence length="69" mass="7681">MELLLGSSGSHPTLFSTASSFESSAARRVAHSRSKLCQEIHVPLKGDMFLFVDIADHSRRRDDPPPQRC</sequence>
<evidence type="ECO:0000313" key="2">
    <source>
        <dbReference type="Proteomes" id="UP001497516"/>
    </source>
</evidence>
<reference evidence="1 2" key="1">
    <citation type="submission" date="2024-04" db="EMBL/GenBank/DDBJ databases">
        <authorList>
            <person name="Fracassetti M."/>
        </authorList>
    </citation>
    <scope>NUCLEOTIDE SEQUENCE [LARGE SCALE GENOMIC DNA]</scope>
</reference>
<dbReference type="AlphaFoldDB" id="A0AAV2F6L1"/>
<protein>
    <submittedName>
        <fullName evidence="1">Uncharacterized protein</fullName>
    </submittedName>
</protein>
<name>A0AAV2F6L1_9ROSI</name>
<evidence type="ECO:0000313" key="1">
    <source>
        <dbReference type="EMBL" id="CAL1393428.1"/>
    </source>
</evidence>